<name>A0A9W9X8S7_9EURO</name>
<evidence type="ECO:0000313" key="2">
    <source>
        <dbReference type="Proteomes" id="UP001147760"/>
    </source>
</evidence>
<dbReference type="EMBL" id="JAPWDO010000001">
    <property type="protein sequence ID" value="KAJ5486489.1"/>
    <property type="molecule type" value="Genomic_DNA"/>
</dbReference>
<dbReference type="Proteomes" id="UP001147760">
    <property type="component" value="Unassembled WGS sequence"/>
</dbReference>
<protein>
    <submittedName>
        <fullName evidence="1">Uncharacterized protein</fullName>
    </submittedName>
</protein>
<gene>
    <name evidence="1" type="ORF">N7530_000789</name>
</gene>
<reference evidence="1" key="1">
    <citation type="submission" date="2022-12" db="EMBL/GenBank/DDBJ databases">
        <authorList>
            <person name="Petersen C."/>
        </authorList>
    </citation>
    <scope>NUCLEOTIDE SEQUENCE</scope>
    <source>
        <strain evidence="1">IBT 17660</strain>
    </source>
</reference>
<keyword evidence="2" id="KW-1185">Reference proteome</keyword>
<accession>A0A9W9X8S7</accession>
<organism evidence="1 2">
    <name type="scientific">Penicillium desertorum</name>
    <dbReference type="NCBI Taxonomy" id="1303715"/>
    <lineage>
        <taxon>Eukaryota</taxon>
        <taxon>Fungi</taxon>
        <taxon>Dikarya</taxon>
        <taxon>Ascomycota</taxon>
        <taxon>Pezizomycotina</taxon>
        <taxon>Eurotiomycetes</taxon>
        <taxon>Eurotiomycetidae</taxon>
        <taxon>Eurotiales</taxon>
        <taxon>Aspergillaceae</taxon>
        <taxon>Penicillium</taxon>
    </lineage>
</organism>
<sequence length="144" mass="15708">MPWPNFERDIIATFTSETLTWSSQILGVIISGLGAGRAALGDETGVQGRLNERLRLCRAVTAYIQAQGEAARFGYARVPDLVILEDDHSCGASIAKRKGTRSFTSLHWNPVAGANTPISYSSVRYTTFAAWPGHSQHSPCKTLR</sequence>
<comment type="caution">
    <text evidence="1">The sequence shown here is derived from an EMBL/GenBank/DDBJ whole genome shotgun (WGS) entry which is preliminary data.</text>
</comment>
<proteinExistence type="predicted"/>
<reference evidence="1" key="2">
    <citation type="journal article" date="2023" name="IMA Fungus">
        <title>Comparative genomic study of the Penicillium genus elucidates a diverse pangenome and 15 lateral gene transfer events.</title>
        <authorList>
            <person name="Petersen C."/>
            <person name="Sorensen T."/>
            <person name="Nielsen M.R."/>
            <person name="Sondergaard T.E."/>
            <person name="Sorensen J.L."/>
            <person name="Fitzpatrick D.A."/>
            <person name="Frisvad J.C."/>
            <person name="Nielsen K.L."/>
        </authorList>
    </citation>
    <scope>NUCLEOTIDE SEQUENCE</scope>
    <source>
        <strain evidence="1">IBT 17660</strain>
    </source>
</reference>
<dbReference type="OrthoDB" id="10373898at2759"/>
<evidence type="ECO:0000313" key="1">
    <source>
        <dbReference type="EMBL" id="KAJ5486489.1"/>
    </source>
</evidence>
<dbReference type="AlphaFoldDB" id="A0A9W9X8S7"/>